<reference evidence="4 5" key="1">
    <citation type="submission" date="2017-06" db="EMBL/GenBank/DDBJ databases">
        <title>A platform for efficient transgenesis in Macrostomum lignano, a flatworm model organism for stem cell research.</title>
        <authorList>
            <person name="Berezikov E."/>
        </authorList>
    </citation>
    <scope>NUCLEOTIDE SEQUENCE [LARGE SCALE GENOMIC DNA]</scope>
    <source>
        <strain evidence="4">DV1</strain>
        <tissue evidence="4">Whole organism</tissue>
    </source>
</reference>
<evidence type="ECO:0000259" key="2">
    <source>
        <dbReference type="Pfam" id="PF13649"/>
    </source>
</evidence>
<dbReference type="Proteomes" id="UP000215902">
    <property type="component" value="Unassembled WGS sequence"/>
</dbReference>
<dbReference type="AlphaFoldDB" id="A0A267EGJ3"/>
<keyword evidence="1" id="KW-0808">Transferase</keyword>
<comment type="caution">
    <text evidence="4">The sequence shown here is derived from an EMBL/GenBank/DDBJ whole genome shotgun (WGS) entry which is preliminary data.</text>
</comment>
<dbReference type="InterPro" id="IPR029063">
    <property type="entry name" value="SAM-dependent_MTases_sf"/>
</dbReference>
<dbReference type="Gene3D" id="3.40.50.150">
    <property type="entry name" value="Vaccinia Virus protein VP39"/>
    <property type="match status" value="1"/>
</dbReference>
<name>A0A267EGJ3_9PLAT</name>
<dbReference type="InterPro" id="IPR041698">
    <property type="entry name" value="Methyltransf_25"/>
</dbReference>
<keyword evidence="5" id="KW-1185">Reference proteome</keyword>
<evidence type="ECO:0000256" key="1">
    <source>
        <dbReference type="ARBA" id="ARBA00022679"/>
    </source>
</evidence>
<dbReference type="Pfam" id="PF13649">
    <property type="entry name" value="Methyltransf_25"/>
    <property type="match status" value="1"/>
</dbReference>
<proteinExistence type="predicted"/>
<sequence>MHCLSRSGSRLLREPVAPVLKLLLARCQMTDNSPLDFAQLAIERYQAFKRSSPFAIHCEEYSLLKSIGNSLAGCQVLDLGCGWGCYTRKLAELAPAAIVATDASGDAISLAKVYNNGSSLVEYRVEDCAELPDRNRFDLIVANFLLPFNANVDLLRRTCANIYAALRPGGRLVGFLPNCFQGVDFSREMVGRQVNGIYEVPANPVDGSEINLVLFTSPTETRIPLRWYHRETYRTALLDAGFEASKLRLEKPEVSPAGQAMFEPGFWDSIVGQPAALLMNATK</sequence>
<evidence type="ECO:0000313" key="5">
    <source>
        <dbReference type="Proteomes" id="UP000215902"/>
    </source>
</evidence>
<gene>
    <name evidence="4" type="ORF">BOX15_Mlig014767g1</name>
    <name evidence="3" type="ORF">BOX15_Mlig014767g2</name>
</gene>
<dbReference type="PANTHER" id="PTHR43861">
    <property type="entry name" value="TRANS-ACONITATE 2-METHYLTRANSFERASE-RELATED"/>
    <property type="match status" value="1"/>
</dbReference>
<dbReference type="EMBL" id="NIVC01002207">
    <property type="protein sequence ID" value="PAA59969.1"/>
    <property type="molecule type" value="Genomic_DNA"/>
</dbReference>
<evidence type="ECO:0000313" key="4">
    <source>
        <dbReference type="EMBL" id="PAA59969.1"/>
    </source>
</evidence>
<organism evidence="4 5">
    <name type="scientific">Macrostomum lignano</name>
    <dbReference type="NCBI Taxonomy" id="282301"/>
    <lineage>
        <taxon>Eukaryota</taxon>
        <taxon>Metazoa</taxon>
        <taxon>Spiralia</taxon>
        <taxon>Lophotrochozoa</taxon>
        <taxon>Platyhelminthes</taxon>
        <taxon>Rhabditophora</taxon>
        <taxon>Macrostomorpha</taxon>
        <taxon>Macrostomida</taxon>
        <taxon>Macrostomidae</taxon>
        <taxon>Macrostomum</taxon>
    </lineage>
</organism>
<evidence type="ECO:0000313" key="3">
    <source>
        <dbReference type="EMBL" id="PAA54203.1"/>
    </source>
</evidence>
<feature type="domain" description="Methyltransferase" evidence="2">
    <location>
        <begin position="76"/>
        <end position="170"/>
    </location>
</feature>
<dbReference type="EMBL" id="NIVC01002951">
    <property type="protein sequence ID" value="PAA54203.1"/>
    <property type="molecule type" value="Genomic_DNA"/>
</dbReference>
<dbReference type="OrthoDB" id="8300214at2759"/>
<accession>A0A267EGJ3</accession>
<dbReference type="SUPFAM" id="SSF53335">
    <property type="entry name" value="S-adenosyl-L-methionine-dependent methyltransferases"/>
    <property type="match status" value="1"/>
</dbReference>
<dbReference type="GO" id="GO:0016740">
    <property type="term" value="F:transferase activity"/>
    <property type="evidence" value="ECO:0007669"/>
    <property type="project" value="UniProtKB-KW"/>
</dbReference>
<dbReference type="CDD" id="cd02440">
    <property type="entry name" value="AdoMet_MTases"/>
    <property type="match status" value="1"/>
</dbReference>
<dbReference type="STRING" id="282301.A0A267EGJ3"/>
<protein>
    <recommendedName>
        <fullName evidence="2">Methyltransferase domain-containing protein</fullName>
    </recommendedName>
</protein>